<evidence type="ECO:0000313" key="4">
    <source>
        <dbReference type="EMBL" id="WCT09981.1"/>
    </source>
</evidence>
<evidence type="ECO:0000256" key="2">
    <source>
        <dbReference type="SAM" id="SignalP"/>
    </source>
</evidence>
<dbReference type="InterPro" id="IPR005532">
    <property type="entry name" value="SUMF_dom"/>
</dbReference>
<feature type="chain" id="PRO_5045347417" evidence="2">
    <location>
        <begin position="21"/>
        <end position="415"/>
    </location>
</feature>
<evidence type="ECO:0000256" key="1">
    <source>
        <dbReference type="SAM" id="MobiDB-lite"/>
    </source>
</evidence>
<dbReference type="PROSITE" id="PS51257">
    <property type="entry name" value="PROKAR_LIPOPROTEIN"/>
    <property type="match status" value="1"/>
</dbReference>
<dbReference type="Gene3D" id="3.90.1580.10">
    <property type="entry name" value="paralog of FGE (formylglycine-generating enzyme)"/>
    <property type="match status" value="1"/>
</dbReference>
<feature type="signal peptide" evidence="2">
    <location>
        <begin position="1"/>
        <end position="20"/>
    </location>
</feature>
<keyword evidence="5" id="KW-1185">Reference proteome</keyword>
<dbReference type="PANTHER" id="PTHR23150:SF19">
    <property type="entry name" value="FORMYLGLYCINE-GENERATING ENZYME"/>
    <property type="match status" value="1"/>
</dbReference>
<sequence>MKSKALILLGVTLVALQACKNHPDKTENNVTSAAKVTEVKKTYIVKKINFPGSAASMCRPTGLTRSDSATFMEGGGREFRETVFDKPAGVGEVPAGMKFIDGGEFSMGGVNPVGMNDGGHEMMNDARPVHRVALHSFYMDATEVTNKQFAAFVKATGYVTVAEQKPTREEFPDAPEENLVAGSMVFIAPPQKVPLNNYLQWWDYVKGADWRHPEGPNTNIIGKDNYPVVQVCWQDAAAYAKWAGKRLPTEAEWEYAARGGESGKLYAWGNELKPGGKWMANIFEGSFPDKDAGIDGFKGLAPVKQFPANGYGLYDIAGNAWEWCNDWYRPDYYQTVSNNKVTNNPKGPADSYDPDEPGVKKKVQRGGSFLCTDQYCTRYMVGTRGKGDYRSASNHIGFRCVKDVAPVSANKMASN</sequence>
<accession>A0ABY7T2M4</accession>
<dbReference type="InterPro" id="IPR042095">
    <property type="entry name" value="SUMF_sf"/>
</dbReference>
<keyword evidence="2" id="KW-0732">Signal</keyword>
<dbReference type="EMBL" id="CP117167">
    <property type="protein sequence ID" value="WCT09981.1"/>
    <property type="molecule type" value="Genomic_DNA"/>
</dbReference>
<gene>
    <name evidence="4" type="ORF">PQO05_14710</name>
</gene>
<feature type="region of interest" description="Disordered" evidence="1">
    <location>
        <begin position="339"/>
        <end position="358"/>
    </location>
</feature>
<name>A0ABY7T2M4_9SPHI</name>
<dbReference type="PANTHER" id="PTHR23150">
    <property type="entry name" value="SULFATASE MODIFYING FACTOR 1, 2"/>
    <property type="match status" value="1"/>
</dbReference>
<feature type="domain" description="Sulfatase-modifying factor enzyme-like" evidence="3">
    <location>
        <begin position="96"/>
        <end position="402"/>
    </location>
</feature>
<dbReference type="SUPFAM" id="SSF56436">
    <property type="entry name" value="C-type lectin-like"/>
    <property type="match status" value="1"/>
</dbReference>
<dbReference type="InterPro" id="IPR016187">
    <property type="entry name" value="CTDL_fold"/>
</dbReference>
<organism evidence="4 5">
    <name type="scientific">Mucilaginibacter jinjuensis</name>
    <dbReference type="NCBI Taxonomy" id="1176721"/>
    <lineage>
        <taxon>Bacteria</taxon>
        <taxon>Pseudomonadati</taxon>
        <taxon>Bacteroidota</taxon>
        <taxon>Sphingobacteriia</taxon>
        <taxon>Sphingobacteriales</taxon>
        <taxon>Sphingobacteriaceae</taxon>
        <taxon>Mucilaginibacter</taxon>
    </lineage>
</organism>
<dbReference type="RefSeq" id="WP_273628076.1">
    <property type="nucleotide sequence ID" value="NZ_CP117167.1"/>
</dbReference>
<reference evidence="4 5" key="1">
    <citation type="submission" date="2023-02" db="EMBL/GenBank/DDBJ databases">
        <title>Genome sequence of Mucilaginibacter jinjuensis strain KACC 16571.</title>
        <authorList>
            <person name="Kim S."/>
            <person name="Heo J."/>
            <person name="Kwon S.-W."/>
        </authorList>
    </citation>
    <scope>NUCLEOTIDE SEQUENCE [LARGE SCALE GENOMIC DNA]</scope>
    <source>
        <strain evidence="4 5">KACC 16571</strain>
    </source>
</reference>
<dbReference type="Proteomes" id="UP001216139">
    <property type="component" value="Chromosome"/>
</dbReference>
<dbReference type="Pfam" id="PF03781">
    <property type="entry name" value="FGE-sulfatase"/>
    <property type="match status" value="1"/>
</dbReference>
<proteinExistence type="predicted"/>
<evidence type="ECO:0000313" key="5">
    <source>
        <dbReference type="Proteomes" id="UP001216139"/>
    </source>
</evidence>
<evidence type="ECO:0000259" key="3">
    <source>
        <dbReference type="Pfam" id="PF03781"/>
    </source>
</evidence>
<protein>
    <submittedName>
        <fullName evidence="4">Formylglycine-generating enzyme family protein</fullName>
    </submittedName>
</protein>
<dbReference type="InterPro" id="IPR051043">
    <property type="entry name" value="Sulfatase_Mod_Factor_Kinase"/>
</dbReference>